<reference evidence="2 3" key="1">
    <citation type="submission" date="2024-03" db="EMBL/GenBank/DDBJ databases">
        <authorList>
            <person name="Martinez-Hernandez J."/>
        </authorList>
    </citation>
    <scope>NUCLEOTIDE SEQUENCE [LARGE SCALE GENOMIC DNA]</scope>
</reference>
<feature type="domain" description="Glycosyl transferase CAP10" evidence="1">
    <location>
        <begin position="125"/>
        <end position="328"/>
    </location>
</feature>
<dbReference type="PANTHER" id="PTHR12203">
    <property type="entry name" value="KDEL LYS-ASP-GLU-LEU CONTAINING - RELATED"/>
    <property type="match status" value="1"/>
</dbReference>
<evidence type="ECO:0000259" key="1">
    <source>
        <dbReference type="SMART" id="SM00672"/>
    </source>
</evidence>
<dbReference type="SMART" id="SM00672">
    <property type="entry name" value="CAP10"/>
    <property type="match status" value="1"/>
</dbReference>
<dbReference type="Proteomes" id="UP001497480">
    <property type="component" value="Unassembled WGS sequence"/>
</dbReference>
<dbReference type="PANTHER" id="PTHR12203:SF78">
    <property type="entry name" value="GLYCOSYLTRANSFERASE FAMILY 90 PROTEIN"/>
    <property type="match status" value="1"/>
</dbReference>
<dbReference type="EMBL" id="CAXHTB010000013">
    <property type="protein sequence ID" value="CAL0318365.1"/>
    <property type="molecule type" value="Genomic_DNA"/>
</dbReference>
<organism evidence="2 3">
    <name type="scientific">Lupinus luteus</name>
    <name type="common">European yellow lupine</name>
    <dbReference type="NCBI Taxonomy" id="3873"/>
    <lineage>
        <taxon>Eukaryota</taxon>
        <taxon>Viridiplantae</taxon>
        <taxon>Streptophyta</taxon>
        <taxon>Embryophyta</taxon>
        <taxon>Tracheophyta</taxon>
        <taxon>Spermatophyta</taxon>
        <taxon>Magnoliopsida</taxon>
        <taxon>eudicotyledons</taxon>
        <taxon>Gunneridae</taxon>
        <taxon>Pentapetalae</taxon>
        <taxon>rosids</taxon>
        <taxon>fabids</taxon>
        <taxon>Fabales</taxon>
        <taxon>Fabaceae</taxon>
        <taxon>Papilionoideae</taxon>
        <taxon>50 kb inversion clade</taxon>
        <taxon>genistoids sensu lato</taxon>
        <taxon>core genistoids</taxon>
        <taxon>Genisteae</taxon>
        <taxon>Lupinus</taxon>
    </lineage>
</organism>
<protein>
    <recommendedName>
        <fullName evidence="1">Glycosyl transferase CAP10 domain-containing protein</fullName>
    </recommendedName>
</protein>
<evidence type="ECO:0000313" key="3">
    <source>
        <dbReference type="Proteomes" id="UP001497480"/>
    </source>
</evidence>
<evidence type="ECO:0000313" key="2">
    <source>
        <dbReference type="EMBL" id="CAL0318365.1"/>
    </source>
</evidence>
<dbReference type="InterPro" id="IPR051091">
    <property type="entry name" value="O-Glucosyltr/Glycosyltrsf_90"/>
</dbReference>
<dbReference type="Pfam" id="PF05686">
    <property type="entry name" value="Glyco_transf_90"/>
    <property type="match status" value="1"/>
</dbReference>
<gene>
    <name evidence="2" type="ORF">LLUT_LOCUS19425</name>
</gene>
<dbReference type="InterPro" id="IPR006598">
    <property type="entry name" value="CAP10"/>
</dbReference>
<sequence length="403" mass="47217">MGIWSSGTSLLKTITIFNKPQPPLICMNGNSTTTCPSYYPQKIEHDDSKAESCPEYFRWIHQDLKPWESTGITRDMVERGKNISHFRLVVIDGKAYIEKYAKSYQTRDMFTIWGILQLLRLYPGKIPDLEIMFQCGDKTMVKKNSFKDISPPPLFHYCGEKNSFDIVFPDWTFWGWAELTIRPWEQTLENIREGNKLQWQKEKAHNFQNTKLEEQCTYRYKIYVEGATWSVSEKYIIACDSMTMFIEPRYYDFFTRNMVPLKHYWPITSKNMCEDIEFAVNWGNTHIDKAQAIGKGGTNYILENLKMKFVYDYMFHLLNEYAKLMRFKPSIPEGAIEICSESMACPIRGLRKRLLMESMVNSPSDTPPCTMPPPYKPEALQMLIQQNEDLIKKVNTRAVDNDN</sequence>
<name>A0AAV1X9H8_LUPLU</name>
<dbReference type="AlphaFoldDB" id="A0AAV1X9H8"/>
<keyword evidence="3" id="KW-1185">Reference proteome</keyword>
<proteinExistence type="predicted"/>
<accession>A0AAV1X9H8</accession>
<comment type="caution">
    <text evidence="2">The sequence shown here is derived from an EMBL/GenBank/DDBJ whole genome shotgun (WGS) entry which is preliminary data.</text>
</comment>